<evidence type="ECO:0000313" key="2">
    <source>
        <dbReference type="EMBL" id="EGZ45226.1"/>
    </source>
</evidence>
<feature type="transmembrane region" description="Helical" evidence="1">
    <location>
        <begin position="93"/>
        <end position="125"/>
    </location>
</feature>
<dbReference type="AlphaFoldDB" id="G4CRS5"/>
<dbReference type="STRING" id="1030841.HMPREF9370_1785"/>
<protein>
    <recommendedName>
        <fullName evidence="4">DUF4870 domain-containing protein</fullName>
    </recommendedName>
</protein>
<keyword evidence="1" id="KW-0812">Transmembrane</keyword>
<reference evidence="2 3" key="1">
    <citation type="submission" date="2011-06" db="EMBL/GenBank/DDBJ databases">
        <authorList>
            <person name="Muzny D."/>
            <person name="Qin X."/>
            <person name="Deng J."/>
            <person name="Jiang H."/>
            <person name="Liu Y."/>
            <person name="Qu J."/>
            <person name="Song X.-Z."/>
            <person name="Zhang L."/>
            <person name="Thornton R."/>
            <person name="Coyle M."/>
            <person name="Francisco L."/>
            <person name="Jackson L."/>
            <person name="Javaid M."/>
            <person name="Korchina V."/>
            <person name="Kovar C."/>
            <person name="Mata R."/>
            <person name="Mathew T."/>
            <person name="Ngo R."/>
            <person name="Nguyen L."/>
            <person name="Nguyen N."/>
            <person name="Okwuonu G."/>
            <person name="Ongeri F."/>
            <person name="Pham C."/>
            <person name="Simmons D."/>
            <person name="Wilczek-Boney K."/>
            <person name="Hale W."/>
            <person name="Jakkamsetti A."/>
            <person name="Pham P."/>
            <person name="Ruth R."/>
            <person name="San Lucas F."/>
            <person name="Warren J."/>
            <person name="Zhang J."/>
            <person name="Zhao Z."/>
            <person name="Zhou C."/>
            <person name="Zhu D."/>
            <person name="Lee S."/>
            <person name="Bess C."/>
            <person name="Blankenburg K."/>
            <person name="Forbes L."/>
            <person name="Fu Q."/>
            <person name="Gubbala S."/>
            <person name="Hirani K."/>
            <person name="Jayaseelan J.C."/>
            <person name="Lara F."/>
            <person name="Munidasa M."/>
            <person name="Palculict T."/>
            <person name="Patil S."/>
            <person name="Pu L.-L."/>
            <person name="Saada N."/>
            <person name="Tang L."/>
            <person name="Weissenberger G."/>
            <person name="Zhu Y."/>
            <person name="Hemphill L."/>
            <person name="Shang Y."/>
            <person name="Youmans B."/>
            <person name="Ayvaz T."/>
            <person name="Ross M."/>
            <person name="Santibanez J."/>
            <person name="Aqrawi P."/>
            <person name="Gross S."/>
            <person name="Joshi V."/>
            <person name="Fowler G."/>
            <person name="Nazareth L."/>
            <person name="Reid J."/>
            <person name="Worley K."/>
            <person name="Petrosino J."/>
            <person name="Highlander S."/>
            <person name="Gibbs R."/>
        </authorList>
    </citation>
    <scope>NUCLEOTIDE SEQUENCE [LARGE SCALE GENOMIC DNA]</scope>
    <source>
        <strain evidence="2 3">9715</strain>
    </source>
</reference>
<evidence type="ECO:0008006" key="4">
    <source>
        <dbReference type="Google" id="ProtNLM"/>
    </source>
</evidence>
<evidence type="ECO:0000313" key="3">
    <source>
        <dbReference type="Proteomes" id="UP000005336"/>
    </source>
</evidence>
<feature type="transmembrane region" description="Helical" evidence="1">
    <location>
        <begin position="50"/>
        <end position="72"/>
    </location>
</feature>
<dbReference type="PATRIC" id="fig|1030841.3.peg.1776"/>
<sequence length="146" mass="16416">MDEMKNHNNNEEQNIEVETAEQQAAPEHFAGSIHSPAVSENMRNYALAVYILYAASILVGITAIVGVIIAYIKRDEMAGTIYYDHMQYLIKTFWIALAGSLIGWITSFIGIGLIVLFIVGLWFIYRVVVGFIKFNDNQPVSVEGWL</sequence>
<dbReference type="HOGENOM" id="CLU_129294_0_0_4"/>
<proteinExistence type="predicted"/>
<evidence type="ECO:0000256" key="1">
    <source>
        <dbReference type="SAM" id="Phobius"/>
    </source>
</evidence>
<dbReference type="EMBL" id="AGAZ01000061">
    <property type="protein sequence ID" value="EGZ45226.1"/>
    <property type="molecule type" value="Genomic_DNA"/>
</dbReference>
<dbReference type="Proteomes" id="UP000005336">
    <property type="component" value="Unassembled WGS sequence"/>
</dbReference>
<keyword evidence="1" id="KW-0472">Membrane</keyword>
<name>G4CRS5_9NEIS</name>
<organism evidence="2 3">
    <name type="scientific">Neisseria wadsworthii 9715</name>
    <dbReference type="NCBI Taxonomy" id="1030841"/>
    <lineage>
        <taxon>Bacteria</taxon>
        <taxon>Pseudomonadati</taxon>
        <taxon>Pseudomonadota</taxon>
        <taxon>Betaproteobacteria</taxon>
        <taxon>Neisseriales</taxon>
        <taxon>Neisseriaceae</taxon>
        <taxon>Neisseria</taxon>
    </lineage>
</organism>
<gene>
    <name evidence="2" type="ORF">HMPREF9370_1785</name>
</gene>
<comment type="caution">
    <text evidence="2">The sequence shown here is derived from an EMBL/GenBank/DDBJ whole genome shotgun (WGS) entry which is preliminary data.</text>
</comment>
<keyword evidence="1" id="KW-1133">Transmembrane helix</keyword>
<accession>G4CRS5</accession>
<keyword evidence="3" id="KW-1185">Reference proteome</keyword>